<keyword evidence="5" id="KW-0597">Phosphoprotein</keyword>
<evidence type="ECO:0000256" key="1">
    <source>
        <dbReference type="ARBA" id="ARBA00004221"/>
    </source>
</evidence>
<evidence type="ECO:0000256" key="4">
    <source>
        <dbReference type="ARBA" id="ARBA00022475"/>
    </source>
</evidence>
<comment type="subcellular location">
    <subcellularLocation>
        <location evidence="1">Apical cell membrane</location>
    </subcellularLocation>
    <subcellularLocation>
        <location evidence="2">Cell junction</location>
        <location evidence="2">Tight junction</location>
    </subcellularLocation>
</comment>
<dbReference type="GeneTree" id="ENSGT00940000155586"/>
<dbReference type="PANTHER" id="PTHR19964:SF10">
    <property type="entry name" value="MULTIPLE PDZ DOMAIN PROTEIN"/>
    <property type="match status" value="1"/>
</dbReference>
<evidence type="ECO:0000256" key="6">
    <source>
        <dbReference type="ARBA" id="ARBA00022737"/>
    </source>
</evidence>
<feature type="region of interest" description="Disordered" evidence="9">
    <location>
        <begin position="799"/>
        <end position="823"/>
    </location>
</feature>
<evidence type="ECO:0000256" key="3">
    <source>
        <dbReference type="ARBA" id="ARBA00022427"/>
    </source>
</evidence>
<dbReference type="FunFam" id="2.30.42.10:FF:000110">
    <property type="entry name" value="multiple PDZ domain protein isoform X2"/>
    <property type="match status" value="1"/>
</dbReference>
<dbReference type="InterPro" id="IPR015132">
    <property type="entry name" value="L27_2"/>
</dbReference>
<protein>
    <submittedName>
        <fullName evidence="12">Multiple PDZ domain crumbs cell polarity complex component</fullName>
    </submittedName>
</protein>
<evidence type="ECO:0000259" key="11">
    <source>
        <dbReference type="PROSITE" id="PS51022"/>
    </source>
</evidence>
<organism evidence="12 13">
    <name type="scientific">Salmo trutta</name>
    <name type="common">Brown trout</name>
    <dbReference type="NCBI Taxonomy" id="8032"/>
    <lineage>
        <taxon>Eukaryota</taxon>
        <taxon>Metazoa</taxon>
        <taxon>Chordata</taxon>
        <taxon>Craniata</taxon>
        <taxon>Vertebrata</taxon>
        <taxon>Euteleostomi</taxon>
        <taxon>Actinopterygii</taxon>
        <taxon>Neopterygii</taxon>
        <taxon>Teleostei</taxon>
        <taxon>Protacanthopterygii</taxon>
        <taxon>Salmoniformes</taxon>
        <taxon>Salmonidae</taxon>
        <taxon>Salmoninae</taxon>
        <taxon>Salmo</taxon>
    </lineage>
</organism>
<gene>
    <name evidence="12" type="primary">MPDZ</name>
</gene>
<dbReference type="CDD" id="cd06672">
    <property type="entry name" value="PDZ8_MUPP1-PDZ7_PATJ-PDZ2_INAD-like"/>
    <property type="match status" value="1"/>
</dbReference>
<evidence type="ECO:0000313" key="13">
    <source>
        <dbReference type="Proteomes" id="UP000472277"/>
    </source>
</evidence>
<keyword evidence="3" id="KW-0796">Tight junction</keyword>
<dbReference type="GO" id="GO:0016324">
    <property type="term" value="C:apical plasma membrane"/>
    <property type="evidence" value="ECO:0007669"/>
    <property type="project" value="UniProtKB-SubCell"/>
</dbReference>
<dbReference type="CDD" id="cd06675">
    <property type="entry name" value="PDZ12_MUPP1-like"/>
    <property type="match status" value="1"/>
</dbReference>
<feature type="domain" description="PDZ" evidence="10">
    <location>
        <begin position="833"/>
        <end position="895"/>
    </location>
</feature>
<dbReference type="InterPro" id="IPR036034">
    <property type="entry name" value="PDZ_sf"/>
</dbReference>
<accession>A0A674F389</accession>
<dbReference type="Gene3D" id="1.10.287.650">
    <property type="entry name" value="L27 domain"/>
    <property type="match status" value="1"/>
</dbReference>
<keyword evidence="7" id="KW-0965">Cell junction</keyword>
<feature type="domain" description="PDZ" evidence="10">
    <location>
        <begin position="233"/>
        <end position="313"/>
    </location>
</feature>
<feature type="domain" description="PDZ" evidence="10">
    <location>
        <begin position="483"/>
        <end position="564"/>
    </location>
</feature>
<dbReference type="CDD" id="cd06667">
    <property type="entry name" value="PDZ2_MUPP1-like"/>
    <property type="match status" value="1"/>
</dbReference>
<name>A0A674F389_SALTR</name>
<dbReference type="Proteomes" id="UP000472277">
    <property type="component" value="Chromosome 8"/>
</dbReference>
<keyword evidence="6" id="KW-0677">Repeat</keyword>
<reference evidence="12" key="1">
    <citation type="submission" date="2025-08" db="UniProtKB">
        <authorList>
            <consortium name="Ensembl"/>
        </authorList>
    </citation>
    <scope>IDENTIFICATION</scope>
</reference>
<feature type="domain" description="PDZ" evidence="10">
    <location>
        <begin position="1338"/>
        <end position="1406"/>
    </location>
</feature>
<feature type="domain" description="PDZ" evidence="10">
    <location>
        <begin position="627"/>
        <end position="701"/>
    </location>
</feature>
<evidence type="ECO:0000256" key="9">
    <source>
        <dbReference type="SAM" id="MobiDB-lite"/>
    </source>
</evidence>
<dbReference type="CDD" id="cd06668">
    <property type="entry name" value="PDZ4_MUPP1-like"/>
    <property type="match status" value="1"/>
</dbReference>
<sequence>MLEVYTQRALQAVERLQAKLKERGEVPTEEKLSLLKSVLQSPLFHQILALQKSVQLLKDQVGKTSECYTTAHANGSHLAYPESSTDTQINGKPSPEEFEQIIRSMAQGRYVTHMELVKPLSGGLGFSVVGLRSENRGELGIFVQEIQPGSVAHCDGNLKETDQILAINGQPLDQTVTHQQAIGILQRASEHVQLTVARGPIPQLASPVVSRTPSAASTMSAHSSAAHWNHVETMELVNDGTGLGFGIVGGKNTGVIVKTILPGGIADQDGRLHSGDHILTIGDTDLYGMGSEQVAQVLRQCGNRVKLVITRGPPEETSTVPMVLPTLTHSSSSQGYEEEEAESFDVGLTKNAQGLGITIAGYVGDKNSEPSGIFVKSITKDSAVEQDGRIHVGDQIIAVDGMNIQGYTNQQAVEVLRHTGQTVHLKLVRSGFRPEDIPPAVVPSVIVLPPTPGGQDPTLERTDRILFVIFSCQLSCIHLLCQIAQVEKFSESSGLGISLEANNGHHYIRSVLPEGPVGRCGKLISGDELLEVNGISLIGETHKEVVRILKELPVCVYMACSRPAPLLQSDRDSGQTGLDEFSTEPKIKGDLSSFLVPGGSEGAATRENVTEESLGAPLAMWETEIQDIELEKGESGLGFSILDYQDPMDPAKTVIVIRSLVPEGVAERDGRLLPGDRLMFVNSTNLDNASLEEAVQALKGANIGMVHIGVAKPLPVREPYCDFCPKESDEEEPAEDHLFRAEPALIDSNEGDLTDERALDHRFSGDEDDTLQASMIALHGSTCSADMDYQTTLQSSTPKVGQQTCTVGDEPSVKQSKEEGDEVITTGSHFERTITVVKGNSSLGMTVSSIKDGLGMYIRSIIHGGSISRDGRLGVGDLILVINGESMANLTNTQARPGLGFLHYPFPHSMSLLIFTLYYLLKVYFTMCVASLRVELKREAGKSLGISIVGGRGMGSRLSNGEVMRGIFIKHIMEDSPAGRNGTLKTGDRIVEVDGVDLSDASHEQAVEAIRRAGNPVVFLVQSIVHRPRVSTLAPCVSLCMWLYSIISHVNYNYITHTGCSQARHCIHVHQYDLSVFQPVSFYQLFSTENISQRYGSLPGLLHVIELEKGKTGLGLSLAGNRDRSRMSVFVVGIDPSGAAGKDGRVVVGDELLEINGQILYGRSHQNASSIIKSAPSKVKIIFIRCEDTKDGVVIQKLIYLFDPFISISHSLSSGSSRSSTPGTLASSDPVTCPIIPGCETTIDISKGRTGLGLSIVGGCDTLLGTIIIHEVYEDGAASKDGRLWAGDQILEVNGIDLRIATHDEAINVLRQTPQRVRLSVYRDEAQYKEEDLWDAFTVELNKKPGQGLGLSIVGRRNDTGVFVSDIVKGGVVESDGRLMQGDQILSVNKEDVRNATQELVAELLKVSLYRNHGKSHLGQIKPALDHQEIRSVEFTKGPTDSLGISIAGGVGSPLGDVPIFIAMMNPTSLVVQTHKLKIGDIIVSICGTATEGMSHSQAVTLLKNATGTVGLQVVAGSDTTVTGHFHEQTATGLSVSGLTATSIFHDDLGPPQYKTITLDRGPDGLGFSIVGGFGSPHGDLPIYVKTVFGKGAASEDGHLKRGDQIMAVNEQSLEGVTHEDAVGILKRTKGTITLTVLS</sequence>
<feature type="domain" description="PDZ" evidence="10">
    <location>
        <begin position="1432"/>
        <end position="1518"/>
    </location>
</feature>
<keyword evidence="8" id="KW-0472">Membrane</keyword>
<dbReference type="SMART" id="SM00569">
    <property type="entry name" value="L27"/>
    <property type="match status" value="1"/>
</dbReference>
<feature type="domain" description="PDZ" evidence="10">
    <location>
        <begin position="1556"/>
        <end position="1639"/>
    </location>
</feature>
<dbReference type="CDD" id="cd06671">
    <property type="entry name" value="PDZ7_MUPP1-PD6_PATJ-like"/>
    <property type="match status" value="1"/>
</dbReference>
<proteinExistence type="predicted"/>
<dbReference type="InterPro" id="IPR051342">
    <property type="entry name" value="PDZ_scaffold"/>
</dbReference>
<dbReference type="Pfam" id="PF16667">
    <property type="entry name" value="MPDZ_u10"/>
    <property type="match status" value="1"/>
</dbReference>
<dbReference type="InterPro" id="IPR032078">
    <property type="entry name" value="MPDZ_u10"/>
</dbReference>
<dbReference type="Pfam" id="PF00595">
    <property type="entry name" value="PDZ"/>
    <property type="match status" value="12"/>
</dbReference>
<evidence type="ECO:0000256" key="7">
    <source>
        <dbReference type="ARBA" id="ARBA00022949"/>
    </source>
</evidence>
<dbReference type="SUPFAM" id="SSF50156">
    <property type="entry name" value="PDZ domain-like"/>
    <property type="match status" value="12"/>
</dbReference>
<dbReference type="CDD" id="cd06674">
    <property type="entry name" value="PDZ11_MUPP1-PDZ9_PATJ-like"/>
    <property type="match status" value="1"/>
</dbReference>
<dbReference type="InterPro" id="IPR004172">
    <property type="entry name" value="L27_dom"/>
</dbReference>
<dbReference type="CDD" id="cd06673">
    <property type="entry name" value="PDZ10_MUPP1-PDZ8_PATJ-like"/>
    <property type="match status" value="1"/>
</dbReference>
<dbReference type="FunFam" id="2.30.42.10:FF:000072">
    <property type="entry name" value="multiple PDZ domain protein isoform X1"/>
    <property type="match status" value="1"/>
</dbReference>
<dbReference type="InterPro" id="IPR036892">
    <property type="entry name" value="L27_dom_sf"/>
</dbReference>
<feature type="domain" description="PDZ" evidence="10">
    <location>
        <begin position="1242"/>
        <end position="1325"/>
    </location>
</feature>
<feature type="domain" description="PDZ" evidence="10">
    <location>
        <begin position="1104"/>
        <end position="1187"/>
    </location>
</feature>
<dbReference type="SMART" id="SM00228">
    <property type="entry name" value="PDZ"/>
    <property type="match status" value="12"/>
</dbReference>
<dbReference type="FunFam" id="2.30.42.10:FF:000093">
    <property type="entry name" value="multiple PDZ domain protein isoform X1"/>
    <property type="match status" value="1"/>
</dbReference>
<evidence type="ECO:0000313" key="12">
    <source>
        <dbReference type="Ensembl" id="ENSSTUP00000115054.1"/>
    </source>
</evidence>
<dbReference type="PANTHER" id="PTHR19964">
    <property type="entry name" value="MULTIPLE PDZ DOMAIN PROTEIN"/>
    <property type="match status" value="1"/>
</dbReference>
<dbReference type="Pfam" id="PF09045">
    <property type="entry name" value="L27_2"/>
    <property type="match status" value="1"/>
</dbReference>
<dbReference type="GO" id="GO:0005737">
    <property type="term" value="C:cytoplasm"/>
    <property type="evidence" value="ECO:0007669"/>
    <property type="project" value="TreeGrafter"/>
</dbReference>
<keyword evidence="4" id="KW-1003">Cell membrane</keyword>
<dbReference type="InterPro" id="IPR001478">
    <property type="entry name" value="PDZ"/>
</dbReference>
<dbReference type="PROSITE" id="PS51022">
    <property type="entry name" value="L27"/>
    <property type="match status" value="1"/>
</dbReference>
<evidence type="ECO:0000256" key="8">
    <source>
        <dbReference type="ARBA" id="ARBA00023136"/>
    </source>
</evidence>
<feature type="domain" description="PDZ" evidence="10">
    <location>
        <begin position="113"/>
        <end position="200"/>
    </location>
</feature>
<dbReference type="FunFam" id="2.30.42.10:FF:000051">
    <property type="entry name" value="Multiple PDZ domain protein isoform X1"/>
    <property type="match status" value="1"/>
</dbReference>
<dbReference type="FunFam" id="2.30.42.10:FF:000038">
    <property type="entry name" value="Multiple PDZ domain protein isoform X1"/>
    <property type="match status" value="1"/>
</dbReference>
<feature type="domain" description="PDZ" evidence="10">
    <location>
        <begin position="933"/>
        <end position="1025"/>
    </location>
</feature>
<dbReference type="Gene3D" id="2.30.42.10">
    <property type="match status" value="12"/>
</dbReference>
<feature type="domain" description="PDZ" evidence="10">
    <location>
        <begin position="345"/>
        <end position="431"/>
    </location>
</feature>
<dbReference type="GO" id="GO:0005923">
    <property type="term" value="C:bicellular tight junction"/>
    <property type="evidence" value="ECO:0007669"/>
    <property type="project" value="UniProtKB-SubCell"/>
</dbReference>
<dbReference type="GO" id="GO:0120192">
    <property type="term" value="P:tight junction assembly"/>
    <property type="evidence" value="ECO:0007669"/>
    <property type="project" value="TreeGrafter"/>
</dbReference>
<dbReference type="CDD" id="cd06670">
    <property type="entry name" value="PDZ6_MUPP1-like"/>
    <property type="match status" value="1"/>
</dbReference>
<dbReference type="Ensembl" id="ENSSTUT00000123100.1">
    <property type="protein sequence ID" value="ENSSTUP00000115054.1"/>
    <property type="gene ID" value="ENSSTUG00000050655.1"/>
</dbReference>
<reference evidence="12" key="2">
    <citation type="submission" date="2025-09" db="UniProtKB">
        <authorList>
            <consortium name="Ensembl"/>
        </authorList>
    </citation>
    <scope>IDENTIFICATION</scope>
</reference>
<dbReference type="CDD" id="cd06669">
    <property type="entry name" value="PDZ5_MUPP1-like"/>
    <property type="match status" value="1"/>
</dbReference>
<feature type="domain" description="L27" evidence="11">
    <location>
        <begin position="2"/>
        <end position="62"/>
    </location>
</feature>
<evidence type="ECO:0000256" key="2">
    <source>
        <dbReference type="ARBA" id="ARBA00004435"/>
    </source>
</evidence>
<dbReference type="FunFam" id="2.30.42.10:FF:000070">
    <property type="entry name" value="Multiple PDZ domain protein"/>
    <property type="match status" value="1"/>
</dbReference>
<dbReference type="CDD" id="cd06689">
    <property type="entry name" value="PDZ1_MUPP1-like"/>
    <property type="match status" value="1"/>
</dbReference>
<dbReference type="CDD" id="cd06676">
    <property type="entry name" value="PDZ13_MUPP1-like"/>
    <property type="match status" value="1"/>
</dbReference>
<evidence type="ECO:0000259" key="10">
    <source>
        <dbReference type="PROSITE" id="PS50106"/>
    </source>
</evidence>
<keyword evidence="13" id="KW-1185">Reference proteome</keyword>
<dbReference type="CDD" id="cd06791">
    <property type="entry name" value="PDZ3_MUPP1-like"/>
    <property type="match status" value="1"/>
</dbReference>
<dbReference type="SUPFAM" id="SSF101288">
    <property type="entry name" value="L27 domain"/>
    <property type="match status" value="1"/>
</dbReference>
<evidence type="ECO:0000256" key="5">
    <source>
        <dbReference type="ARBA" id="ARBA00022553"/>
    </source>
</evidence>
<dbReference type="PROSITE" id="PS50106">
    <property type="entry name" value="PDZ"/>
    <property type="match status" value="12"/>
</dbReference>